<dbReference type="EMBL" id="JARKIE010000077">
    <property type="protein sequence ID" value="KAJ7688718.1"/>
    <property type="molecule type" value="Genomic_DNA"/>
</dbReference>
<keyword evidence="3" id="KW-1185">Reference proteome</keyword>
<comment type="caution">
    <text evidence="2">The sequence shown here is derived from an EMBL/GenBank/DDBJ whole genome shotgun (WGS) entry which is preliminary data.</text>
</comment>
<feature type="compositionally biased region" description="Polar residues" evidence="1">
    <location>
        <begin position="13"/>
        <end position="27"/>
    </location>
</feature>
<organism evidence="2 3">
    <name type="scientific">Mycena rosella</name>
    <name type="common">Pink bonnet</name>
    <name type="synonym">Agaricus rosellus</name>
    <dbReference type="NCBI Taxonomy" id="1033263"/>
    <lineage>
        <taxon>Eukaryota</taxon>
        <taxon>Fungi</taxon>
        <taxon>Dikarya</taxon>
        <taxon>Basidiomycota</taxon>
        <taxon>Agaricomycotina</taxon>
        <taxon>Agaricomycetes</taxon>
        <taxon>Agaricomycetidae</taxon>
        <taxon>Agaricales</taxon>
        <taxon>Marasmiineae</taxon>
        <taxon>Mycenaceae</taxon>
        <taxon>Mycena</taxon>
    </lineage>
</organism>
<evidence type="ECO:0000313" key="2">
    <source>
        <dbReference type="EMBL" id="KAJ7688718.1"/>
    </source>
</evidence>
<sequence>MSLSLRHEQYWLTSPSSSQGYPHSRANSLRAPPAPSSLGRPGLASTFSVFGAHSVRAVTIPPLTAPRRLSPPLPAPVPTTQCDLDLDHDGQDQAVPTVLPAELVPTGLTNTSPVAEPCEASDEDSTEAHIRRADARDFDMPAILDGHETRLRSDTPLFLPESREPTPYQYPYDYPASRVSATPAPHTVPTGVLSRSPSPSPKRPQRKSPDPRASRVQTFLDLLASDSEDGDNKEEEEPVLTRKDFDLIISNENIPDLASFLIPENPEPRDALEMQELAARYNRAAHEYAESAAMEEDSFQELSATALALAQDPSL</sequence>
<feature type="region of interest" description="Disordered" evidence="1">
    <location>
        <begin position="105"/>
        <end position="134"/>
    </location>
</feature>
<proteinExistence type="predicted"/>
<feature type="region of interest" description="Disordered" evidence="1">
    <location>
        <begin position="146"/>
        <end position="214"/>
    </location>
</feature>
<reference evidence="2" key="1">
    <citation type="submission" date="2023-03" db="EMBL/GenBank/DDBJ databases">
        <title>Massive genome expansion in bonnet fungi (Mycena s.s.) driven by repeated elements and novel gene families across ecological guilds.</title>
        <authorList>
            <consortium name="Lawrence Berkeley National Laboratory"/>
            <person name="Harder C.B."/>
            <person name="Miyauchi S."/>
            <person name="Viragh M."/>
            <person name="Kuo A."/>
            <person name="Thoen E."/>
            <person name="Andreopoulos B."/>
            <person name="Lu D."/>
            <person name="Skrede I."/>
            <person name="Drula E."/>
            <person name="Henrissat B."/>
            <person name="Morin E."/>
            <person name="Kohler A."/>
            <person name="Barry K."/>
            <person name="LaButti K."/>
            <person name="Morin E."/>
            <person name="Salamov A."/>
            <person name="Lipzen A."/>
            <person name="Mereny Z."/>
            <person name="Hegedus B."/>
            <person name="Baldrian P."/>
            <person name="Stursova M."/>
            <person name="Weitz H."/>
            <person name="Taylor A."/>
            <person name="Grigoriev I.V."/>
            <person name="Nagy L.G."/>
            <person name="Martin F."/>
            <person name="Kauserud H."/>
        </authorList>
    </citation>
    <scope>NUCLEOTIDE SEQUENCE</scope>
    <source>
        <strain evidence="2">CBHHK067</strain>
    </source>
</reference>
<dbReference type="AlphaFoldDB" id="A0AAD7DF16"/>
<accession>A0AAD7DF16</accession>
<name>A0AAD7DF16_MYCRO</name>
<evidence type="ECO:0000313" key="3">
    <source>
        <dbReference type="Proteomes" id="UP001221757"/>
    </source>
</evidence>
<dbReference type="Proteomes" id="UP001221757">
    <property type="component" value="Unassembled WGS sequence"/>
</dbReference>
<gene>
    <name evidence="2" type="ORF">B0H17DRAFT_1202796</name>
</gene>
<feature type="region of interest" description="Disordered" evidence="1">
    <location>
        <begin position="13"/>
        <end position="40"/>
    </location>
</feature>
<protein>
    <submittedName>
        <fullName evidence="2">Uncharacterized protein</fullName>
    </submittedName>
</protein>
<evidence type="ECO:0000256" key="1">
    <source>
        <dbReference type="SAM" id="MobiDB-lite"/>
    </source>
</evidence>